<comment type="caution">
    <text evidence="8">The sequence shown here is derived from an EMBL/GenBank/DDBJ whole genome shotgun (WGS) entry which is preliminary data.</text>
</comment>
<dbReference type="PRINTS" id="PR00690">
    <property type="entry name" value="ADHESNFAMILY"/>
</dbReference>
<proteinExistence type="inferred from homology"/>
<dbReference type="GO" id="GO:0007155">
    <property type="term" value="P:cell adhesion"/>
    <property type="evidence" value="ECO:0007669"/>
    <property type="project" value="InterPro"/>
</dbReference>
<evidence type="ECO:0000256" key="2">
    <source>
        <dbReference type="ARBA" id="ARBA00022448"/>
    </source>
</evidence>
<keyword evidence="4 7" id="KW-0732">Signal</keyword>
<feature type="chain" id="PRO_5039099079" evidence="7">
    <location>
        <begin position="28"/>
        <end position="351"/>
    </location>
</feature>
<dbReference type="Pfam" id="PF01297">
    <property type="entry name" value="ZnuA"/>
    <property type="match status" value="1"/>
</dbReference>
<dbReference type="GO" id="GO:0030001">
    <property type="term" value="P:metal ion transport"/>
    <property type="evidence" value="ECO:0007669"/>
    <property type="project" value="InterPro"/>
</dbReference>
<dbReference type="PANTHER" id="PTHR42953">
    <property type="entry name" value="HIGH-AFFINITY ZINC UPTAKE SYSTEM PROTEIN ZNUA-RELATED"/>
    <property type="match status" value="1"/>
</dbReference>
<comment type="similarity">
    <text evidence="5">Belongs to the bacterial solute-binding protein 9 family.</text>
</comment>
<sequence length="351" mass="38958">MRRRVVKSVRVWLLPVLLIFVAAGCGAAGDAEPREAGTERIQVAATIPILEDFVREVGGERVESFSIVPRGGDPHTFQATPQDARRIAESEVVFKNGLGLDDWIDGLIQSAGGGELRVVELSEGLEPLEHAHDHGDEHGHGHEGEHSHGHEEEHGHDHGDEHGHDHGGEHSHEHGHDHSEGDPHFWLDVTYAMHYVEVIRDALSEVDPEGAGTYERNAEAYLRELEELDAYIMERAQTIPEEDRKLVTFHEAFGYWAERYGFEEVGVVLPNPEAEPSARELAELSRQIREQGVGAIFTEPQFSGSAADAVAEEAGVEVYEVYTDTLIDDESADTYLSMMRTNIDRMVEGLT</sequence>
<dbReference type="EMBL" id="SKBU01000014">
    <property type="protein sequence ID" value="TCJ17359.1"/>
    <property type="molecule type" value="Genomic_DNA"/>
</dbReference>
<dbReference type="PRINTS" id="PR00691">
    <property type="entry name" value="ADHESINB"/>
</dbReference>
<accession>A0A4R1BJ95</accession>
<evidence type="ECO:0000256" key="6">
    <source>
        <dbReference type="SAM" id="MobiDB-lite"/>
    </source>
</evidence>
<evidence type="ECO:0000256" key="3">
    <source>
        <dbReference type="ARBA" id="ARBA00022723"/>
    </source>
</evidence>
<feature type="region of interest" description="Disordered" evidence="6">
    <location>
        <begin position="129"/>
        <end position="181"/>
    </location>
</feature>
<dbReference type="AlphaFoldDB" id="A0A4R1BJ95"/>
<evidence type="ECO:0000256" key="5">
    <source>
        <dbReference type="RuleBase" id="RU003512"/>
    </source>
</evidence>
<dbReference type="Proteomes" id="UP000295244">
    <property type="component" value="Unassembled WGS sequence"/>
</dbReference>
<keyword evidence="3" id="KW-0479">Metal-binding</keyword>
<name>A0A4R1BJ95_9ACTN</name>
<protein>
    <submittedName>
        <fullName evidence="8">Zinc ABC transporter substrate-binding protein</fullName>
    </submittedName>
</protein>
<keyword evidence="9" id="KW-1185">Reference proteome</keyword>
<comment type="subcellular location">
    <subcellularLocation>
        <location evidence="1">Cell envelope</location>
    </subcellularLocation>
</comment>
<gene>
    <name evidence="8" type="ORF">E0L93_07465</name>
</gene>
<dbReference type="SUPFAM" id="SSF53807">
    <property type="entry name" value="Helical backbone' metal receptor"/>
    <property type="match status" value="1"/>
</dbReference>
<reference evidence="8 9" key="1">
    <citation type="submission" date="2019-03" db="EMBL/GenBank/DDBJ databases">
        <title>Whole genome sequence of a novel Rubrobacter taiwanensis strain, isolated from Yellowstone National Park.</title>
        <authorList>
            <person name="Freed S."/>
            <person name="Ramaley R.F."/>
            <person name="Kyndt J.A."/>
        </authorList>
    </citation>
    <scope>NUCLEOTIDE SEQUENCE [LARGE SCALE GENOMIC DNA]</scope>
    <source>
        <strain evidence="8 9">Yellowstone</strain>
    </source>
</reference>
<evidence type="ECO:0000256" key="7">
    <source>
        <dbReference type="SAM" id="SignalP"/>
    </source>
</evidence>
<evidence type="ECO:0000313" key="9">
    <source>
        <dbReference type="Proteomes" id="UP000295244"/>
    </source>
</evidence>
<dbReference type="InterPro" id="IPR050492">
    <property type="entry name" value="Bact_metal-bind_prot9"/>
</dbReference>
<dbReference type="PROSITE" id="PS51257">
    <property type="entry name" value="PROKAR_LIPOPROTEIN"/>
    <property type="match status" value="1"/>
</dbReference>
<keyword evidence="2 5" id="KW-0813">Transport</keyword>
<organism evidence="8 9">
    <name type="scientific">Rubrobacter taiwanensis</name>
    <dbReference type="NCBI Taxonomy" id="185139"/>
    <lineage>
        <taxon>Bacteria</taxon>
        <taxon>Bacillati</taxon>
        <taxon>Actinomycetota</taxon>
        <taxon>Rubrobacteria</taxon>
        <taxon>Rubrobacterales</taxon>
        <taxon>Rubrobacteraceae</taxon>
        <taxon>Rubrobacter</taxon>
    </lineage>
</organism>
<dbReference type="GO" id="GO:0046872">
    <property type="term" value="F:metal ion binding"/>
    <property type="evidence" value="ECO:0007669"/>
    <property type="project" value="UniProtKB-KW"/>
</dbReference>
<dbReference type="InterPro" id="IPR006128">
    <property type="entry name" value="Lipoprotein_PsaA-like"/>
</dbReference>
<evidence type="ECO:0000313" key="8">
    <source>
        <dbReference type="EMBL" id="TCJ17359.1"/>
    </source>
</evidence>
<evidence type="ECO:0000256" key="4">
    <source>
        <dbReference type="ARBA" id="ARBA00022729"/>
    </source>
</evidence>
<dbReference type="Gene3D" id="3.40.50.1980">
    <property type="entry name" value="Nitrogenase molybdenum iron protein domain"/>
    <property type="match status" value="3"/>
</dbReference>
<dbReference type="InterPro" id="IPR006129">
    <property type="entry name" value="AdhesinB"/>
</dbReference>
<evidence type="ECO:0000256" key="1">
    <source>
        <dbReference type="ARBA" id="ARBA00004196"/>
    </source>
</evidence>
<dbReference type="PANTHER" id="PTHR42953:SF1">
    <property type="entry name" value="METAL-BINDING PROTEIN HI_0362-RELATED"/>
    <property type="match status" value="1"/>
</dbReference>
<feature type="signal peptide" evidence="7">
    <location>
        <begin position="1"/>
        <end position="27"/>
    </location>
</feature>
<dbReference type="GO" id="GO:0030313">
    <property type="term" value="C:cell envelope"/>
    <property type="evidence" value="ECO:0007669"/>
    <property type="project" value="UniProtKB-SubCell"/>
</dbReference>
<dbReference type="InterPro" id="IPR006127">
    <property type="entry name" value="ZnuA-like"/>
</dbReference>
<dbReference type="OrthoDB" id="9810636at2"/>